<feature type="signal peptide" evidence="1">
    <location>
        <begin position="1"/>
        <end position="19"/>
    </location>
</feature>
<keyword evidence="1" id="KW-0732">Signal</keyword>
<dbReference type="Gene3D" id="2.60.40.1210">
    <property type="entry name" value="Cellobiose dehydrogenase, cytochrome domain"/>
    <property type="match status" value="1"/>
</dbReference>
<dbReference type="Pfam" id="PF16010">
    <property type="entry name" value="CDH-cyt"/>
    <property type="match status" value="1"/>
</dbReference>
<organism evidence="3 4">
    <name type="scientific">Coniochaeta hoffmannii</name>
    <dbReference type="NCBI Taxonomy" id="91930"/>
    <lineage>
        <taxon>Eukaryota</taxon>
        <taxon>Fungi</taxon>
        <taxon>Dikarya</taxon>
        <taxon>Ascomycota</taxon>
        <taxon>Pezizomycotina</taxon>
        <taxon>Sordariomycetes</taxon>
        <taxon>Sordariomycetidae</taxon>
        <taxon>Coniochaetales</taxon>
        <taxon>Coniochaetaceae</taxon>
        <taxon>Coniochaeta</taxon>
    </lineage>
</organism>
<dbReference type="CDD" id="cd09630">
    <property type="entry name" value="CDH_like_cytochrome"/>
    <property type="match status" value="1"/>
</dbReference>
<dbReference type="AlphaFoldDB" id="A0AA38R5R6"/>
<evidence type="ECO:0000313" key="4">
    <source>
        <dbReference type="Proteomes" id="UP001174691"/>
    </source>
</evidence>
<proteinExistence type="predicted"/>
<reference evidence="3" key="1">
    <citation type="submission" date="2022-07" db="EMBL/GenBank/DDBJ databases">
        <title>Fungi with potential for degradation of polypropylene.</title>
        <authorList>
            <person name="Gostincar C."/>
        </authorList>
    </citation>
    <scope>NUCLEOTIDE SEQUENCE</scope>
    <source>
        <strain evidence="3">EXF-13287</strain>
    </source>
</reference>
<feature type="domain" description="Cellobiose dehydrogenase-like cytochrome" evidence="2">
    <location>
        <begin position="29"/>
        <end position="212"/>
    </location>
</feature>
<evidence type="ECO:0000259" key="2">
    <source>
        <dbReference type="Pfam" id="PF16010"/>
    </source>
</evidence>
<dbReference type="SUPFAM" id="SSF49344">
    <property type="entry name" value="CBD9-like"/>
    <property type="match status" value="1"/>
</dbReference>
<evidence type="ECO:0000313" key="3">
    <source>
        <dbReference type="EMBL" id="KAJ9129711.1"/>
    </source>
</evidence>
<feature type="chain" id="PRO_5041246434" evidence="1">
    <location>
        <begin position="20"/>
        <end position="246"/>
    </location>
</feature>
<dbReference type="Proteomes" id="UP001174691">
    <property type="component" value="Unassembled WGS sequence"/>
</dbReference>
<dbReference type="PANTHER" id="PTHR47797">
    <property type="entry name" value="DEHYDROGENASE, PUTATIVE (AFU_ORTHOLOGUE AFUA_8G05805)-RELATED"/>
    <property type="match status" value="1"/>
</dbReference>
<dbReference type="EMBL" id="JANBVN010000311">
    <property type="protein sequence ID" value="KAJ9129711.1"/>
    <property type="molecule type" value="Genomic_DNA"/>
</dbReference>
<dbReference type="PANTHER" id="PTHR47797:SF5">
    <property type="entry name" value="CELLOBIOSE DEHYDROGENASE CYTOCHROME DOMAIN-CONTAINING PROTEIN"/>
    <property type="match status" value="1"/>
</dbReference>
<dbReference type="InterPro" id="IPR015920">
    <property type="entry name" value="Cellobiose_DH-like_cyt"/>
</dbReference>
<protein>
    <submittedName>
        <fullName evidence="3">CBD9-like protein</fullName>
    </submittedName>
</protein>
<keyword evidence="4" id="KW-1185">Reference proteome</keyword>
<gene>
    <name evidence="3" type="ORF">NKR19_g10232</name>
</gene>
<accession>A0AA38R5R6</accession>
<evidence type="ECO:0000256" key="1">
    <source>
        <dbReference type="SAM" id="SignalP"/>
    </source>
</evidence>
<sequence length="246" mass="26498">MRWTFGLGGLAAILGVASASTQANTVTVYNDPETGFTFSQYQGAYALSGKYITFRIAVPSDAQQNTKYDAVIQIVAPSDVGWLGLAWGGTMTYNPLTVSWANGNTPVVSSRYATQKALPPVYSGATYEVFKTGTKSNGTHWQFTAKCSGCTSYSGSTGSQRYLNPKGGNRLAFVYAQQKPSNPSSPSSSFNVHDVVGYWTHDFAMAQNPSFDQLVTKNGGHVTAAAAARLRKRRIESVEEEVADEE</sequence>
<comment type="caution">
    <text evidence="3">The sequence shown here is derived from an EMBL/GenBank/DDBJ whole genome shotgun (WGS) entry which is preliminary data.</text>
</comment>
<name>A0AA38R5R6_9PEZI</name>